<keyword evidence="2" id="KW-0472">Membrane</keyword>
<evidence type="ECO:0000313" key="3">
    <source>
        <dbReference type="EMBL" id="PCE64925.1"/>
    </source>
</evidence>
<proteinExistence type="predicted"/>
<evidence type="ECO:0000313" key="4">
    <source>
        <dbReference type="Proteomes" id="UP000219559"/>
    </source>
</evidence>
<dbReference type="EMBL" id="NBWU01000002">
    <property type="protein sequence ID" value="PCE64925.1"/>
    <property type="molecule type" value="Genomic_DNA"/>
</dbReference>
<name>A0A2A4GAY3_9FLAO</name>
<gene>
    <name evidence="3" type="ORF">B7P33_07115</name>
</gene>
<sequence length="200" mass="22791">MARDLKKMVKEGYAKSDSTLSKDHEARFLERLNQELPEQKKQVSYTWWRMAAAIALIIGLGAIWMLVKDSDDLTDPQTGITQTDTQDTSETQNAISLGSLSPDLKKVEDYYLATINMELAKLPVSSANTHLVEGHLAKLEQLNKEYEKLNHDLNTLGPNEETINALIQNLQLRLKLLYKLKNKLDELKTSEHENEQQDII</sequence>
<dbReference type="AlphaFoldDB" id="A0A2A4GAY3"/>
<keyword evidence="1" id="KW-0175">Coiled coil</keyword>
<reference evidence="3 4" key="1">
    <citation type="submission" date="2017-04" db="EMBL/GenBank/DDBJ databases">
        <title>A new member of the family Flavobacteriaceae isolated from ascidians.</title>
        <authorList>
            <person name="Chen L."/>
        </authorList>
    </citation>
    <scope>NUCLEOTIDE SEQUENCE [LARGE SCALE GENOMIC DNA]</scope>
    <source>
        <strain evidence="3 4">HQA918</strain>
    </source>
</reference>
<feature type="transmembrane region" description="Helical" evidence="2">
    <location>
        <begin position="47"/>
        <end position="67"/>
    </location>
</feature>
<accession>A0A2A4GAY3</accession>
<organism evidence="3 4">
    <name type="scientific">Sediminicola luteus</name>
    <dbReference type="NCBI Taxonomy" id="319238"/>
    <lineage>
        <taxon>Bacteria</taxon>
        <taxon>Pseudomonadati</taxon>
        <taxon>Bacteroidota</taxon>
        <taxon>Flavobacteriia</taxon>
        <taxon>Flavobacteriales</taxon>
        <taxon>Flavobacteriaceae</taxon>
        <taxon>Sediminicola</taxon>
    </lineage>
</organism>
<protein>
    <recommendedName>
        <fullName evidence="5">Anti-sigma factor</fullName>
    </recommendedName>
</protein>
<evidence type="ECO:0000256" key="1">
    <source>
        <dbReference type="SAM" id="Coils"/>
    </source>
</evidence>
<evidence type="ECO:0000256" key="2">
    <source>
        <dbReference type="SAM" id="Phobius"/>
    </source>
</evidence>
<keyword evidence="4" id="KW-1185">Reference proteome</keyword>
<keyword evidence="2" id="KW-1133">Transmembrane helix</keyword>
<evidence type="ECO:0008006" key="5">
    <source>
        <dbReference type="Google" id="ProtNLM"/>
    </source>
</evidence>
<keyword evidence="2" id="KW-0812">Transmembrane</keyword>
<dbReference type="Proteomes" id="UP000219559">
    <property type="component" value="Unassembled WGS sequence"/>
</dbReference>
<dbReference type="RefSeq" id="WP_097440205.1">
    <property type="nucleotide sequence ID" value="NZ_KZ300476.1"/>
</dbReference>
<comment type="caution">
    <text evidence="3">The sequence shown here is derived from an EMBL/GenBank/DDBJ whole genome shotgun (WGS) entry which is preliminary data.</text>
</comment>
<dbReference type="OrthoDB" id="1441018at2"/>
<feature type="coiled-coil region" evidence="1">
    <location>
        <begin position="132"/>
        <end position="187"/>
    </location>
</feature>